<accession>A0ABV3RK63</accession>
<dbReference type="EMBL" id="JBFNXX010000004">
    <property type="protein sequence ID" value="MEW9919355.1"/>
    <property type="molecule type" value="Genomic_DNA"/>
</dbReference>
<organism evidence="1 2">
    <name type="scientific">Sulfitobacter sediminis</name>
    <dbReference type="NCBI Taxonomy" id="3234186"/>
    <lineage>
        <taxon>Bacteria</taxon>
        <taxon>Pseudomonadati</taxon>
        <taxon>Pseudomonadota</taxon>
        <taxon>Alphaproteobacteria</taxon>
        <taxon>Rhodobacterales</taxon>
        <taxon>Roseobacteraceae</taxon>
        <taxon>Sulfitobacter</taxon>
    </lineage>
</organism>
<comment type="caution">
    <text evidence="1">The sequence shown here is derived from an EMBL/GenBank/DDBJ whole genome shotgun (WGS) entry which is preliminary data.</text>
</comment>
<gene>
    <name evidence="1" type="ORF">AB2B41_07055</name>
</gene>
<evidence type="ECO:0000313" key="1">
    <source>
        <dbReference type="EMBL" id="MEW9919355.1"/>
    </source>
</evidence>
<dbReference type="InterPro" id="IPR025048">
    <property type="entry name" value="DUF3987"/>
</dbReference>
<reference evidence="1 2" key="1">
    <citation type="submission" date="2024-07" db="EMBL/GenBank/DDBJ databases">
        <title>Marimonas sp.nov., isolated from tidal-flat sediment.</title>
        <authorList>
            <person name="Jayan J.N."/>
            <person name="Lee S.S."/>
        </authorList>
    </citation>
    <scope>NUCLEOTIDE SEQUENCE [LARGE SCALE GENOMIC DNA]</scope>
    <source>
        <strain evidence="1 2">MJW-29</strain>
    </source>
</reference>
<dbReference type="Proteomes" id="UP001556098">
    <property type="component" value="Unassembled WGS sequence"/>
</dbReference>
<dbReference type="Pfam" id="PF13148">
    <property type="entry name" value="DUF3987"/>
    <property type="match status" value="1"/>
</dbReference>
<sequence length="425" mass="46789">MSDSTRWTVVWDGWKEPPIIWGILVGDPSSGKSPGQDAVLDPIKEIDKQLSAEYVGARDNWARKDVVAKLVASKWKADVKQAIADVCEPPAKPAEADAGAPPIRGRIRITDTTTEKAAELLCDGWRGLLLSRDELSGWLTGMDRYNGGGDRPFWLEAFGGRSYTVDRKNNPEPVIVDHLTIAVLGGIQPDKLDKLLIKTDDDGLLARFLVAFPAPAPLRRPTTTMDNNTIRQAFERLRGLEPITDSNGERRPHYLPLSEAAQNVLQQFREQCRDWEADAAGLMKSHIGKMPGLAVRVATVLALLDFAIDSTNPVKEIEAGHLGRACHYVGEHMRKHAHRAYGAESMPPELRGASRIAEIIKAEGLRQINTREIQRRGLQGLQSAREIGPAFAALQGANWIAPMQLSAPGRPAKNFAVNPRVWGLK</sequence>
<name>A0ABV3RK63_9RHOB</name>
<protein>
    <submittedName>
        <fullName evidence="1">DUF3987 domain-containing protein</fullName>
    </submittedName>
</protein>
<dbReference type="RefSeq" id="WP_367877059.1">
    <property type="nucleotide sequence ID" value="NZ_JBFNXX010000004.1"/>
</dbReference>
<keyword evidence="2" id="KW-1185">Reference proteome</keyword>
<proteinExistence type="predicted"/>
<evidence type="ECO:0000313" key="2">
    <source>
        <dbReference type="Proteomes" id="UP001556098"/>
    </source>
</evidence>